<sequence>MNPFYPNLPAMSMEYAPLPPNVSKPRGKLPKDAAVGTSTTGSAPVFYPRVPTFTPLPSNATTSIDASEQAKPPGFFCSTETMPPRPRGKTTTTVKSPKEPTRSAATIGPGDHVAYPQLTAAMASKKDPAAVPKRHALASLLKTTTPPPPPRGYSMRAGGSSSSSDGTATTTTSGSTTTMTTMPTTAAANAANTERQQRHLDEYYAAIEGEEQARRDLVKLFDGLGADADMAAVDAAAERVQAAALAWLWRKLEAYEGLMVAKMEQRM</sequence>
<evidence type="ECO:0000313" key="2">
    <source>
        <dbReference type="EMBL" id="KAK7508772.1"/>
    </source>
</evidence>
<evidence type="ECO:0000256" key="1">
    <source>
        <dbReference type="SAM" id="MobiDB-lite"/>
    </source>
</evidence>
<evidence type="ECO:0000313" key="3">
    <source>
        <dbReference type="Proteomes" id="UP001363622"/>
    </source>
</evidence>
<keyword evidence="3" id="KW-1185">Reference proteome</keyword>
<accession>A0ABR1K758</accession>
<feature type="region of interest" description="Disordered" evidence="1">
    <location>
        <begin position="140"/>
        <end position="180"/>
    </location>
</feature>
<organism evidence="2 3">
    <name type="scientific">Phyllosticta citriasiana</name>
    <dbReference type="NCBI Taxonomy" id="595635"/>
    <lineage>
        <taxon>Eukaryota</taxon>
        <taxon>Fungi</taxon>
        <taxon>Dikarya</taxon>
        <taxon>Ascomycota</taxon>
        <taxon>Pezizomycotina</taxon>
        <taxon>Dothideomycetes</taxon>
        <taxon>Dothideomycetes incertae sedis</taxon>
        <taxon>Botryosphaeriales</taxon>
        <taxon>Phyllostictaceae</taxon>
        <taxon>Phyllosticta</taxon>
    </lineage>
</organism>
<feature type="region of interest" description="Disordered" evidence="1">
    <location>
        <begin position="75"/>
        <end position="110"/>
    </location>
</feature>
<dbReference type="Proteomes" id="UP001363622">
    <property type="component" value="Unassembled WGS sequence"/>
</dbReference>
<gene>
    <name evidence="2" type="ORF">IWZ03DRAFT_427607</name>
</gene>
<proteinExistence type="predicted"/>
<feature type="compositionally biased region" description="Low complexity" evidence="1">
    <location>
        <begin position="157"/>
        <end position="180"/>
    </location>
</feature>
<comment type="caution">
    <text evidence="2">The sequence shown here is derived from an EMBL/GenBank/DDBJ whole genome shotgun (WGS) entry which is preliminary data.</text>
</comment>
<protein>
    <submittedName>
        <fullName evidence="2">Uncharacterized protein</fullName>
    </submittedName>
</protein>
<reference evidence="2 3" key="1">
    <citation type="submission" date="2024-04" db="EMBL/GenBank/DDBJ databases">
        <title>Phyllosticta paracitricarpa is synonymous to the EU quarantine fungus P. citricarpa based on phylogenomic analyses.</title>
        <authorList>
            <consortium name="Lawrence Berkeley National Laboratory"/>
            <person name="Van Ingen-Buijs V.A."/>
            <person name="Van Westerhoven A.C."/>
            <person name="Haridas S."/>
            <person name="Skiadas P."/>
            <person name="Martin F."/>
            <person name="Groenewald J.Z."/>
            <person name="Crous P.W."/>
            <person name="Seidl M.F."/>
        </authorList>
    </citation>
    <scope>NUCLEOTIDE SEQUENCE [LARGE SCALE GENOMIC DNA]</scope>
    <source>
        <strain evidence="2 3">CBS 123371</strain>
    </source>
</reference>
<name>A0ABR1K758_9PEZI</name>
<dbReference type="EMBL" id="JBBPHU010000026">
    <property type="protein sequence ID" value="KAK7508772.1"/>
    <property type="molecule type" value="Genomic_DNA"/>
</dbReference>